<evidence type="ECO:0000313" key="3">
    <source>
        <dbReference type="Proteomes" id="UP000609651"/>
    </source>
</evidence>
<feature type="domain" description="Putative restriction endonuclease" evidence="1">
    <location>
        <begin position="23"/>
        <end position="189"/>
    </location>
</feature>
<dbReference type="Proteomes" id="UP000609651">
    <property type="component" value="Unassembled WGS sequence"/>
</dbReference>
<gene>
    <name evidence="2" type="ORF">LzC2_31800</name>
</gene>
<evidence type="ECO:0000259" key="1">
    <source>
        <dbReference type="Pfam" id="PF05685"/>
    </source>
</evidence>
<dbReference type="EMBL" id="WTPX01000119">
    <property type="protein sequence ID" value="NNJ27083.1"/>
    <property type="molecule type" value="Genomic_DNA"/>
</dbReference>
<name>A0ABX1VII4_9PLAN</name>
<dbReference type="Pfam" id="PF05685">
    <property type="entry name" value="Uma2"/>
    <property type="match status" value="1"/>
</dbReference>
<keyword evidence="3" id="KW-1185">Reference proteome</keyword>
<dbReference type="PANTHER" id="PTHR36558">
    <property type="entry name" value="GLR1098 PROTEIN"/>
    <property type="match status" value="1"/>
</dbReference>
<proteinExistence type="predicted"/>
<dbReference type="InterPro" id="IPR012296">
    <property type="entry name" value="Nuclease_put_TT1808"/>
</dbReference>
<sequence length="206" mass="23324">MPPTLVPPPPAARRRPRRFTEAEYLAYERSVERSQEARTELLVDGTLREMSGVRLAHSRLVGKLSHLLADLLDEDRFEVHTESLKFRPPTCAFYYPDVMVLPNPPEMLDEVTDVVRNPIFIAEVLSPSTEALDRGEKQACYLNTPSMREYWLIAQDAVRIECHRRPDAETAWALETHEDRAASVSLPTLGGSIAVGDLYRRALPAE</sequence>
<dbReference type="Gene3D" id="3.90.1570.10">
    <property type="entry name" value="tt1808, chain A"/>
    <property type="match status" value="1"/>
</dbReference>
<comment type="caution">
    <text evidence="2">The sequence shown here is derived from an EMBL/GenBank/DDBJ whole genome shotgun (WGS) entry which is preliminary data.</text>
</comment>
<organism evidence="2 3">
    <name type="scientific">Alienimonas chondri</name>
    <dbReference type="NCBI Taxonomy" id="2681879"/>
    <lineage>
        <taxon>Bacteria</taxon>
        <taxon>Pseudomonadati</taxon>
        <taxon>Planctomycetota</taxon>
        <taxon>Planctomycetia</taxon>
        <taxon>Planctomycetales</taxon>
        <taxon>Planctomycetaceae</taxon>
        <taxon>Alienimonas</taxon>
    </lineage>
</organism>
<dbReference type="RefSeq" id="WP_171188759.1">
    <property type="nucleotide sequence ID" value="NZ_WTPX01000119.1"/>
</dbReference>
<dbReference type="PANTHER" id="PTHR36558:SF1">
    <property type="entry name" value="RESTRICTION ENDONUCLEASE DOMAIN-CONTAINING PROTEIN-RELATED"/>
    <property type="match status" value="1"/>
</dbReference>
<dbReference type="InterPro" id="IPR008538">
    <property type="entry name" value="Uma2"/>
</dbReference>
<evidence type="ECO:0000313" key="2">
    <source>
        <dbReference type="EMBL" id="NNJ27083.1"/>
    </source>
</evidence>
<dbReference type="CDD" id="cd06260">
    <property type="entry name" value="DUF820-like"/>
    <property type="match status" value="1"/>
</dbReference>
<accession>A0ABX1VII4</accession>
<reference evidence="2 3" key="1">
    <citation type="journal article" date="2020" name="Syst. Appl. Microbiol.">
        <title>Alienimonas chondri sp. nov., a novel planctomycete isolated from the biofilm of the red alga Chondrus crispus.</title>
        <authorList>
            <person name="Vitorino I."/>
            <person name="Albuquerque L."/>
            <person name="Wiegand S."/>
            <person name="Kallscheuer N."/>
            <person name="da Costa M.S."/>
            <person name="Lobo-da-Cunha A."/>
            <person name="Jogler C."/>
            <person name="Lage O.M."/>
        </authorList>
    </citation>
    <scope>NUCLEOTIDE SEQUENCE [LARGE SCALE GENOMIC DNA]</scope>
    <source>
        <strain evidence="2 3">LzC2</strain>
    </source>
</reference>
<dbReference type="InterPro" id="IPR011335">
    <property type="entry name" value="Restrct_endonuc-II-like"/>
</dbReference>
<dbReference type="SUPFAM" id="SSF52980">
    <property type="entry name" value="Restriction endonuclease-like"/>
    <property type="match status" value="1"/>
</dbReference>
<protein>
    <recommendedName>
        <fullName evidence="1">Putative restriction endonuclease domain-containing protein</fullName>
    </recommendedName>
</protein>